<dbReference type="AlphaFoldDB" id="A0A0A2VNX4"/>
<protein>
    <submittedName>
        <fullName evidence="1">Uncharacterized protein</fullName>
    </submittedName>
</protein>
<sequence length="436" mass="48849">MSHQPIKGFEILTPSRYETRSALSIRECPPVSADGKPPPPLPRRVRSLLLATEEHIKFVQEFFRLISDLSFSPLSRKEEFIEQFIGGWTERLLQQLQQLSHNIDASEPSQPELQSFPLAFVAKFVSFVVDKAVLAGFHNSHEADEHLRPFLQKWEGSRKSGGTISNLNTVEKRRRSSRKLFQCTAACAEFLGVSAHTIPLFNDGWYTDNDIEAIRQHLASNSIAIQHHAFGRLLDPSNLMPVLLWPLLWPLSDTFELYPVVGGTKAQQRLRELHRNATAEIQEMKPTADNPTGKSEDYPEGRNYSECAIFVTAAIGYLKSKVLAAQSPFDLFSSTIDTKAGDPQLLRLAGKGTGFLPDNVELPGLALSYSSGEIEVAISNFNAAVSWPSNKGLIFRGKLTSRKEHYTWLSIQSFKTSQELCRDLVEMANSESGRYT</sequence>
<organism evidence="1 2">
    <name type="scientific">Beauveria bassiana D1-5</name>
    <dbReference type="NCBI Taxonomy" id="1245745"/>
    <lineage>
        <taxon>Eukaryota</taxon>
        <taxon>Fungi</taxon>
        <taxon>Dikarya</taxon>
        <taxon>Ascomycota</taxon>
        <taxon>Pezizomycotina</taxon>
        <taxon>Sordariomycetes</taxon>
        <taxon>Hypocreomycetidae</taxon>
        <taxon>Hypocreales</taxon>
        <taxon>Cordycipitaceae</taxon>
        <taxon>Beauveria</taxon>
    </lineage>
</organism>
<name>A0A0A2VNX4_BEABA</name>
<evidence type="ECO:0000313" key="1">
    <source>
        <dbReference type="EMBL" id="KGQ02534.1"/>
    </source>
</evidence>
<dbReference type="HOGENOM" id="CLU_628479_0_0_1"/>
<accession>A0A0A2VNX4</accession>
<gene>
    <name evidence="1" type="ORF">BBAD15_g12252</name>
</gene>
<comment type="caution">
    <text evidence="1">The sequence shown here is derived from an EMBL/GenBank/DDBJ whole genome shotgun (WGS) entry which is preliminary data.</text>
</comment>
<dbReference type="Proteomes" id="UP000030106">
    <property type="component" value="Unassembled WGS sequence"/>
</dbReference>
<reference evidence="1 2" key="1">
    <citation type="submission" date="2012-10" db="EMBL/GenBank/DDBJ databases">
        <title>Genome sequencing and analysis of entomopathogenic fungi Beauveria bassiana D1-5.</title>
        <authorList>
            <person name="Li Q."/>
            <person name="Wang L."/>
            <person name="Zhang Z."/>
            <person name="Wang Q."/>
            <person name="Ren J."/>
            <person name="Wang M."/>
            <person name="Xu W."/>
            <person name="Wang J."/>
            <person name="Lu Y."/>
            <person name="Du Q."/>
            <person name="Sun Z."/>
        </authorList>
    </citation>
    <scope>NUCLEOTIDE SEQUENCE [LARGE SCALE GENOMIC DNA]</scope>
    <source>
        <strain evidence="1 2">D1-5</strain>
    </source>
</reference>
<dbReference type="EMBL" id="ANFO01001479">
    <property type="protein sequence ID" value="KGQ02534.1"/>
    <property type="molecule type" value="Genomic_DNA"/>
</dbReference>
<evidence type="ECO:0000313" key="2">
    <source>
        <dbReference type="Proteomes" id="UP000030106"/>
    </source>
</evidence>
<proteinExistence type="predicted"/>